<dbReference type="EMBL" id="FXAH01000014">
    <property type="protein sequence ID" value="SMF66538.1"/>
    <property type="molecule type" value="Genomic_DNA"/>
</dbReference>
<organism evidence="1 2">
    <name type="scientific">Trinickia caryophylli</name>
    <name type="common">Paraburkholderia caryophylli</name>
    <dbReference type="NCBI Taxonomy" id="28094"/>
    <lineage>
        <taxon>Bacteria</taxon>
        <taxon>Pseudomonadati</taxon>
        <taxon>Pseudomonadota</taxon>
        <taxon>Betaproteobacteria</taxon>
        <taxon>Burkholderiales</taxon>
        <taxon>Burkholderiaceae</taxon>
        <taxon>Trinickia</taxon>
    </lineage>
</organism>
<dbReference type="STRING" id="28094.SAMN06295900_114127"/>
<dbReference type="Proteomes" id="UP000192911">
    <property type="component" value="Unassembled WGS sequence"/>
</dbReference>
<sequence length="276" mass="28600">MNFIPVTLDFVQLAPNFDAKIVIDTPGVTWSAGERQRRDDLGFSCNAWTPDEAESFSVQSLELTKSTLSLLSGAGAISGGAVTLTAMLCVPDGVSSIEGHCTLNSAARIYVRLGCGVPMEWRHGCIGGYIPKVPPGFWFVTLGIAGLTGGQSIAIELAAGSSAPVRWAMGHGTQATSPLSIASYDGRSMALGRLSITSNRIELVTPTGQSFGSSGNAGLDLALYIEMMGAANSSSGSASAQVHLSATCGDGITVVAKLPGKFPRYIDGVPKTLNLE</sequence>
<protein>
    <submittedName>
        <fullName evidence="1">Uncharacterized protein</fullName>
    </submittedName>
</protein>
<accession>A0A1X7GBJ9</accession>
<dbReference type="RefSeq" id="WP_139831203.1">
    <property type="nucleotide sequence ID" value="NZ_BSQD01000013.1"/>
</dbReference>
<evidence type="ECO:0000313" key="2">
    <source>
        <dbReference type="Proteomes" id="UP000192911"/>
    </source>
</evidence>
<dbReference type="AlphaFoldDB" id="A0A1X7GBJ9"/>
<dbReference type="GeneID" id="95551805"/>
<keyword evidence="2" id="KW-1185">Reference proteome</keyword>
<proteinExistence type="predicted"/>
<reference evidence="2" key="1">
    <citation type="submission" date="2017-04" db="EMBL/GenBank/DDBJ databases">
        <authorList>
            <person name="Varghese N."/>
            <person name="Submissions S."/>
        </authorList>
    </citation>
    <scope>NUCLEOTIDE SEQUENCE [LARGE SCALE GENOMIC DNA]</scope>
    <source>
        <strain evidence="2">Ballard 720</strain>
    </source>
</reference>
<evidence type="ECO:0000313" key="1">
    <source>
        <dbReference type="EMBL" id="SMF66538.1"/>
    </source>
</evidence>
<gene>
    <name evidence="1" type="ORF">SAMN06295900_114127</name>
</gene>
<dbReference type="OrthoDB" id="8779865at2"/>
<name>A0A1X7GBJ9_TRICW</name>